<evidence type="ECO:0000313" key="2">
    <source>
        <dbReference type="Proteomes" id="UP000185783"/>
    </source>
</evidence>
<protein>
    <submittedName>
        <fullName evidence="1">Uncharacterized protein</fullName>
    </submittedName>
</protein>
<dbReference type="EMBL" id="LVVZ01000041">
    <property type="protein sequence ID" value="OKL42447.1"/>
    <property type="molecule type" value="Genomic_DNA"/>
</dbReference>
<evidence type="ECO:0000313" key="1">
    <source>
        <dbReference type="EMBL" id="OKL42447.1"/>
    </source>
</evidence>
<dbReference type="AlphaFoldDB" id="A0A1U7JCK2"/>
<dbReference type="RefSeq" id="WP_051269432.1">
    <property type="nucleotide sequence ID" value="NZ_LVVZ01000041.1"/>
</dbReference>
<organism evidence="1 2">
    <name type="scientific">Pseudovibrio exalbescens</name>
    <dbReference type="NCBI Taxonomy" id="197461"/>
    <lineage>
        <taxon>Bacteria</taxon>
        <taxon>Pseudomonadati</taxon>
        <taxon>Pseudomonadota</taxon>
        <taxon>Alphaproteobacteria</taxon>
        <taxon>Hyphomicrobiales</taxon>
        <taxon>Stappiaceae</taxon>
        <taxon>Pseudovibrio</taxon>
    </lineage>
</organism>
<dbReference type="Proteomes" id="UP000185783">
    <property type="component" value="Unassembled WGS sequence"/>
</dbReference>
<proteinExistence type="predicted"/>
<dbReference type="OrthoDB" id="7853062at2"/>
<comment type="caution">
    <text evidence="1">The sequence shown here is derived from an EMBL/GenBank/DDBJ whole genome shotgun (WGS) entry which is preliminary data.</text>
</comment>
<dbReference type="InterPro" id="IPR012292">
    <property type="entry name" value="Globin/Proto"/>
</dbReference>
<dbReference type="GO" id="GO:0019825">
    <property type="term" value="F:oxygen binding"/>
    <property type="evidence" value="ECO:0007669"/>
    <property type="project" value="InterPro"/>
</dbReference>
<dbReference type="Gene3D" id="1.10.490.10">
    <property type="entry name" value="Globins"/>
    <property type="match status" value="1"/>
</dbReference>
<reference evidence="1 2" key="1">
    <citation type="submission" date="2016-03" db="EMBL/GenBank/DDBJ databases">
        <title>Genome sequence of Nesiotobacter sp. nov., a moderately halophilic alphaproteobacterium isolated from the Yellow Sea, China.</title>
        <authorList>
            <person name="Zhang G."/>
            <person name="Zhang R."/>
        </authorList>
    </citation>
    <scope>NUCLEOTIDE SEQUENCE [LARGE SCALE GENOMIC DNA]</scope>
    <source>
        <strain evidence="1 2">WB1-6</strain>
    </source>
</reference>
<gene>
    <name evidence="1" type="ORF">A3843_17370</name>
</gene>
<name>A0A1U7JCK2_9HYPH</name>
<dbReference type="GO" id="GO:0020037">
    <property type="term" value="F:heme binding"/>
    <property type="evidence" value="ECO:0007669"/>
    <property type="project" value="InterPro"/>
</dbReference>
<dbReference type="InterPro" id="IPR009050">
    <property type="entry name" value="Globin-like_sf"/>
</dbReference>
<sequence>MQKELYDIRPLAERSPVHSSLTHAHVDALVDELAASVEKDERLRAALTRVTGGDWSDHVHRARQFWRSALLKTQEYTGRPVRLFADNAEAFEPDLVDRYLSLFHAACAATLPNSAHVAVVKQANSVADSLSLAMFGGSKTLAA</sequence>
<dbReference type="SUPFAM" id="SSF46458">
    <property type="entry name" value="Globin-like"/>
    <property type="match status" value="1"/>
</dbReference>
<accession>A0A1U7JCK2</accession>
<dbReference type="STRING" id="197461.A3843_17370"/>
<keyword evidence="2" id="KW-1185">Reference proteome</keyword>